<sequence>MSESIIPAALEIEHVLVPDAAEAYVGRDRYIVVAIAVFNSIVTAHVIQAVGRNASGPYGGIMLRLFDDTGTSYPVSSSASGGYENGQPWDISYMFTRPAGTSPKRLELFAETLGEGAGQHPLATVVVPEGR</sequence>
<dbReference type="Proteomes" id="UP001275440">
    <property type="component" value="Unassembled WGS sequence"/>
</dbReference>
<reference evidence="1 3" key="1">
    <citation type="submission" date="2019-10" db="EMBL/GenBank/DDBJ databases">
        <title>Draft Genome Assembly of Rhodococcus zopfii DSM44189.</title>
        <authorList>
            <person name="Sutton J.M."/>
            <person name="Akob D.M."/>
            <person name="Bushman T.J."/>
        </authorList>
    </citation>
    <scope>NUCLEOTIDE SEQUENCE [LARGE SCALE GENOMIC DNA]</scope>
    <source>
        <strain evidence="1 3">DSM 44189</strain>
    </source>
</reference>
<proteinExistence type="predicted"/>
<name>A0ABU3WTT4_9NOCA</name>
<evidence type="ECO:0000313" key="3">
    <source>
        <dbReference type="Proteomes" id="UP001275440"/>
    </source>
</evidence>
<comment type="caution">
    <text evidence="1">The sequence shown here is derived from an EMBL/GenBank/DDBJ whole genome shotgun (WGS) entry which is preliminary data.</text>
</comment>
<accession>A0ABU3WTT4</accession>
<organism evidence="1 3">
    <name type="scientific">Rhodococcus zopfii</name>
    <dbReference type="NCBI Taxonomy" id="43772"/>
    <lineage>
        <taxon>Bacteria</taxon>
        <taxon>Bacillati</taxon>
        <taxon>Actinomycetota</taxon>
        <taxon>Actinomycetes</taxon>
        <taxon>Mycobacteriales</taxon>
        <taxon>Nocardiaceae</taxon>
        <taxon>Rhodococcus</taxon>
    </lineage>
</organism>
<keyword evidence="3" id="KW-1185">Reference proteome</keyword>
<gene>
    <name evidence="1" type="ORF">F8M49_22185</name>
    <name evidence="2" type="ORF">F8M49_22455</name>
</gene>
<dbReference type="EMBL" id="WBMO01000004">
    <property type="protein sequence ID" value="MDV2477414.1"/>
    <property type="molecule type" value="Genomic_DNA"/>
</dbReference>
<dbReference type="EMBL" id="WBMO01000005">
    <property type="protein sequence ID" value="MDV2477465.1"/>
    <property type="molecule type" value="Genomic_DNA"/>
</dbReference>
<evidence type="ECO:0000313" key="2">
    <source>
        <dbReference type="EMBL" id="MDV2477465.1"/>
    </source>
</evidence>
<evidence type="ECO:0000313" key="1">
    <source>
        <dbReference type="EMBL" id="MDV2477414.1"/>
    </source>
</evidence>
<protein>
    <submittedName>
        <fullName evidence="1">Uncharacterized protein</fullName>
    </submittedName>
</protein>